<comment type="similarity">
    <text evidence="4">Belongs to the type II topoisomerase family.</text>
</comment>
<dbReference type="Pfam" id="PF01751">
    <property type="entry name" value="Toprim"/>
    <property type="match status" value="1"/>
</dbReference>
<dbReference type="GO" id="GO:0000712">
    <property type="term" value="P:resolution of meiotic recombination intermediates"/>
    <property type="evidence" value="ECO:0007669"/>
    <property type="project" value="TreeGrafter"/>
</dbReference>
<dbReference type="PANTHER" id="PTHR10169:SF38">
    <property type="entry name" value="DNA TOPOISOMERASE 2"/>
    <property type="match status" value="1"/>
</dbReference>
<evidence type="ECO:0000259" key="13">
    <source>
        <dbReference type="PROSITE" id="PS50880"/>
    </source>
</evidence>
<dbReference type="SMART" id="SM00434">
    <property type="entry name" value="TOP4c"/>
    <property type="match status" value="1"/>
</dbReference>
<keyword evidence="6" id="KW-0479">Metal-binding</keyword>
<dbReference type="PROSITE" id="PS50880">
    <property type="entry name" value="TOPRIM"/>
    <property type="match status" value="1"/>
</dbReference>
<dbReference type="GO" id="GO:0005634">
    <property type="term" value="C:nucleus"/>
    <property type="evidence" value="ECO:0007669"/>
    <property type="project" value="TreeGrafter"/>
</dbReference>
<dbReference type="Gene3D" id="3.90.199.10">
    <property type="entry name" value="Topoisomerase II, domain 5"/>
    <property type="match status" value="1"/>
</dbReference>
<dbReference type="SUPFAM" id="SSF55874">
    <property type="entry name" value="ATPase domain of HSP90 chaperone/DNA topoisomerase II/histidine kinase"/>
    <property type="match status" value="1"/>
</dbReference>
<dbReference type="SMART" id="SM00433">
    <property type="entry name" value="TOP2c"/>
    <property type="match status" value="1"/>
</dbReference>
<comment type="catalytic activity">
    <reaction evidence="1">
        <text>ATP-dependent breakage, passage and rejoining of double-stranded DNA.</text>
        <dbReference type="EC" id="5.6.2.2"/>
    </reaction>
</comment>
<feature type="domain" description="Toprim" evidence="13">
    <location>
        <begin position="424"/>
        <end position="538"/>
    </location>
</feature>
<evidence type="ECO:0000256" key="10">
    <source>
        <dbReference type="ARBA" id="ARBA00023029"/>
    </source>
</evidence>
<dbReference type="InterPro" id="IPR031660">
    <property type="entry name" value="TOPRIM_C"/>
</dbReference>
<dbReference type="FunFam" id="3.90.199.10:FF:000002">
    <property type="entry name" value="DNA topoisomerase 2"/>
    <property type="match status" value="1"/>
</dbReference>
<keyword evidence="12" id="KW-0413">Isomerase</keyword>
<dbReference type="InterPro" id="IPR020568">
    <property type="entry name" value="Ribosomal_Su5_D2-typ_SF"/>
</dbReference>
<evidence type="ECO:0000256" key="2">
    <source>
        <dbReference type="ARBA" id="ARBA00001913"/>
    </source>
</evidence>
<dbReference type="SUPFAM" id="SSF54211">
    <property type="entry name" value="Ribosomal protein S5 domain 2-like"/>
    <property type="match status" value="1"/>
</dbReference>
<dbReference type="InterPro" id="IPR036890">
    <property type="entry name" value="HATPase_C_sf"/>
</dbReference>
<evidence type="ECO:0000256" key="9">
    <source>
        <dbReference type="ARBA" id="ARBA00022842"/>
    </source>
</evidence>
<dbReference type="InterPro" id="IPR014721">
    <property type="entry name" value="Ribsml_uS5_D2-typ_fold_subgr"/>
</dbReference>
<dbReference type="Pfam" id="PF00204">
    <property type="entry name" value="DNA_gyraseB"/>
    <property type="match status" value="1"/>
</dbReference>
<name>A0A6C0KJ97_9ZZZZ</name>
<dbReference type="InterPro" id="IPR050634">
    <property type="entry name" value="DNA_Topoisomerase_II"/>
</dbReference>
<dbReference type="InterPro" id="IPR013506">
    <property type="entry name" value="Topo_IIA_bsu_dom2"/>
</dbReference>
<keyword evidence="8" id="KW-0067">ATP-binding</keyword>
<evidence type="ECO:0000256" key="11">
    <source>
        <dbReference type="ARBA" id="ARBA00023125"/>
    </source>
</evidence>
<evidence type="ECO:0000256" key="8">
    <source>
        <dbReference type="ARBA" id="ARBA00022840"/>
    </source>
</evidence>
<dbReference type="PRINTS" id="PR01158">
    <property type="entry name" value="TOPISMRASEII"/>
</dbReference>
<evidence type="ECO:0000313" key="15">
    <source>
        <dbReference type="EMBL" id="QHU18025.1"/>
    </source>
</evidence>
<dbReference type="PROSITE" id="PS52040">
    <property type="entry name" value="TOPO_IIA"/>
    <property type="match status" value="1"/>
</dbReference>
<keyword evidence="10" id="KW-0799">Topoisomerase</keyword>
<feature type="domain" description="Topo IIA-type catalytic" evidence="14">
    <location>
        <begin position="667"/>
        <end position="1091"/>
    </location>
</feature>
<dbReference type="Gene3D" id="3.30.565.10">
    <property type="entry name" value="Histidine kinase-like ATPase, C-terminal domain"/>
    <property type="match status" value="1"/>
</dbReference>
<dbReference type="InterPro" id="IPR001154">
    <property type="entry name" value="TopoII_euk"/>
</dbReference>
<dbReference type="AlphaFoldDB" id="A0A6C0KJ97"/>
<dbReference type="GO" id="GO:0000819">
    <property type="term" value="P:sister chromatid segregation"/>
    <property type="evidence" value="ECO:0007669"/>
    <property type="project" value="TreeGrafter"/>
</dbReference>
<dbReference type="SUPFAM" id="SSF56719">
    <property type="entry name" value="Type II DNA topoisomerase"/>
    <property type="match status" value="1"/>
</dbReference>
<dbReference type="InterPro" id="IPR001241">
    <property type="entry name" value="Topo_IIA"/>
</dbReference>
<dbReference type="GO" id="GO:0003677">
    <property type="term" value="F:DNA binding"/>
    <property type="evidence" value="ECO:0007669"/>
    <property type="project" value="UniProtKB-KW"/>
</dbReference>
<dbReference type="InterPro" id="IPR002205">
    <property type="entry name" value="Topo_IIA_dom_A"/>
</dbReference>
<evidence type="ECO:0000259" key="14">
    <source>
        <dbReference type="PROSITE" id="PS52040"/>
    </source>
</evidence>
<dbReference type="GO" id="GO:0005524">
    <property type="term" value="F:ATP binding"/>
    <property type="evidence" value="ECO:0007669"/>
    <property type="project" value="UniProtKB-KW"/>
</dbReference>
<proteinExistence type="inferred from homology"/>
<dbReference type="Gene3D" id="3.30.230.10">
    <property type="match status" value="1"/>
</dbReference>
<dbReference type="GO" id="GO:0003918">
    <property type="term" value="F:DNA topoisomerase type II (double strand cut, ATP-hydrolyzing) activity"/>
    <property type="evidence" value="ECO:0007669"/>
    <property type="project" value="UniProtKB-EC"/>
</dbReference>
<evidence type="ECO:0000256" key="5">
    <source>
        <dbReference type="ARBA" id="ARBA00012895"/>
    </source>
</evidence>
<evidence type="ECO:0000256" key="4">
    <source>
        <dbReference type="ARBA" id="ARBA00011080"/>
    </source>
</evidence>
<dbReference type="CDD" id="cd03481">
    <property type="entry name" value="TopoIIA_Trans_ScTopoIIA"/>
    <property type="match status" value="1"/>
</dbReference>
<sequence>MSLAETYQKKTDKEHILDNPDTYIGSIENVEQPLYVMNEDGSIIEKNMAYNPGLFKLFDEGIVNCRDHYIRMKQHPSGEQVSQIHVQIENGKITMYNNGNGIDIEKHPEHNIWIPEMIFGHLRTSTNYNKTEKKITGGKNGFGFKLVLIWSTYGKIETIDHVRGLKYVQEFEQNLDIIHKPKITKSKSKPYTSVTFIPDYSRLGIENLSQEMISLFQRRVYDIGGITPKTVKVKFNNESIKVNDFKHYVQLYLNEEQKKQTLYEEPNVRWSYAVSLSHEYKQVSFVNGIHTSKGGKHVDYIVNQITKKMIAYILQKKKVNVKPAIIKEQIMIFVNCVIENPSFDSQTKDYLNTSSSKFGSTCEVSSSLIDKLAKMGILNTSCELSEIKDKKNAKKTDGNKNKNIRGIPKLVDANFAGTSKSNETMLLLCEGDSAKAGILSGLSTQDRNIIGVYPMRGKLFNVRGENQKRINDSKEITEIKKIMGLETGKVYTSTNELRYGKIVFMTDQDLDGSHIKGLCINFVAYLWPSLLHIHGFIGFMHTPILKATKLNKAIQFYTQRDYEKWKSENNDGKGYKMKYYKGLGTSTSKEFKEYFKEKKVVSFEHSQQDDEWIDQVFNKTKSDDRKQWLTTYDRERYLDVQSKAISYKDFIDKELIHYSKYDCERSIPSGIDGFKLSQRKILFSAFKKNLNQEIKVAQFSGYVSEQSGYHHGEASLNGAIVNMAQDYVGSNNINLLMPNGQFGTRLQGGKDSASERYIYTRLNRITRQLFKKEDELVLHYLDDDGLSVEPIYYVPIIPMILVNGALGIGTGFATNIPCYNPKQLIMIIKKKIKDDPNGMQYEDNYLVPYYKGFKGTITKVNEHKYITCGCFDIKDKNKIIISELPIGTWNEPYLQYLEKCIEGKKYGLKDYKDLSTDKDVHIELTFASQITLNDPATFDKIMDQFKATSSLSTNNMYLFNKDEILTKYNSVNDIINAFIETRFEVYEKRKQAQIQHYDSLLKIYSNKYKFIIELLNGTIDLRKKKSQEIEELFISKQYDKIENNFNYLIKMPMDMVNEENVEKLKNEYEYTTQCLETLKQTTIISMYYKELCELEKSI</sequence>
<dbReference type="Gene3D" id="3.30.1360.40">
    <property type="match status" value="1"/>
</dbReference>
<dbReference type="InterPro" id="IPR013759">
    <property type="entry name" value="Topo_IIA_B_C"/>
</dbReference>
<keyword evidence="11" id="KW-0238">DNA-binding</keyword>
<dbReference type="PROSITE" id="PS00177">
    <property type="entry name" value="TOPOISOMERASE_II"/>
    <property type="match status" value="1"/>
</dbReference>
<dbReference type="Gene3D" id="1.10.268.10">
    <property type="entry name" value="Topoisomerase, domain 3"/>
    <property type="match status" value="1"/>
</dbReference>
<dbReference type="PRINTS" id="PR00418">
    <property type="entry name" value="TPI2FAMILY"/>
</dbReference>
<reference evidence="15" key="1">
    <citation type="journal article" date="2020" name="Nature">
        <title>Giant virus diversity and host interactions through global metagenomics.</title>
        <authorList>
            <person name="Schulz F."/>
            <person name="Roux S."/>
            <person name="Paez-Espino D."/>
            <person name="Jungbluth S."/>
            <person name="Walsh D.A."/>
            <person name="Denef V.J."/>
            <person name="McMahon K.D."/>
            <person name="Konstantinidis K.T."/>
            <person name="Eloe-Fadrosh E.A."/>
            <person name="Kyrpides N.C."/>
            <person name="Woyke T."/>
        </authorList>
    </citation>
    <scope>NUCLEOTIDE SEQUENCE</scope>
    <source>
        <strain evidence="15">GVMAG-S-3300012919-55</strain>
    </source>
</reference>
<evidence type="ECO:0000256" key="3">
    <source>
        <dbReference type="ARBA" id="ARBA00001946"/>
    </source>
</evidence>
<dbReference type="InterPro" id="IPR013758">
    <property type="entry name" value="Topo_IIA_A/C_ab"/>
</dbReference>
<evidence type="ECO:0000256" key="12">
    <source>
        <dbReference type="ARBA" id="ARBA00023235"/>
    </source>
</evidence>
<dbReference type="Gene3D" id="3.30.1490.30">
    <property type="match status" value="1"/>
</dbReference>
<evidence type="ECO:0000256" key="6">
    <source>
        <dbReference type="ARBA" id="ARBA00022723"/>
    </source>
</evidence>
<dbReference type="FunFam" id="3.30.1490.30:FF:000001">
    <property type="entry name" value="DNA topoisomerase 2"/>
    <property type="match status" value="1"/>
</dbReference>
<dbReference type="InterPro" id="IPR013760">
    <property type="entry name" value="Topo_IIA-like_dom_sf"/>
</dbReference>
<evidence type="ECO:0000256" key="7">
    <source>
        <dbReference type="ARBA" id="ARBA00022741"/>
    </source>
</evidence>
<dbReference type="InterPro" id="IPR006171">
    <property type="entry name" value="TOPRIM_dom"/>
</dbReference>
<dbReference type="Pfam" id="PF16898">
    <property type="entry name" value="TOPRIM_C"/>
    <property type="match status" value="1"/>
</dbReference>
<dbReference type="Pfam" id="PF00521">
    <property type="entry name" value="DNA_topoisoIV"/>
    <property type="match status" value="1"/>
</dbReference>
<dbReference type="EMBL" id="MN740922">
    <property type="protein sequence ID" value="QHU18025.1"/>
    <property type="molecule type" value="Genomic_DNA"/>
</dbReference>
<dbReference type="EC" id="5.6.2.2" evidence="5"/>
<dbReference type="GO" id="GO:0006265">
    <property type="term" value="P:DNA topological change"/>
    <property type="evidence" value="ECO:0007669"/>
    <property type="project" value="InterPro"/>
</dbReference>
<keyword evidence="7" id="KW-0547">Nucleotide-binding</keyword>
<comment type="cofactor">
    <cofactor evidence="3">
        <name>Mg(2+)</name>
        <dbReference type="ChEBI" id="CHEBI:18420"/>
    </cofactor>
</comment>
<evidence type="ECO:0000256" key="1">
    <source>
        <dbReference type="ARBA" id="ARBA00000185"/>
    </source>
</evidence>
<protein>
    <recommendedName>
        <fullName evidence="5">DNA topoisomerase (ATP-hydrolyzing)</fullName>
        <ecNumber evidence="5">5.6.2.2</ecNumber>
    </recommendedName>
</protein>
<comment type="cofactor">
    <cofactor evidence="2">
        <name>Ca(2+)</name>
        <dbReference type="ChEBI" id="CHEBI:29108"/>
    </cofactor>
</comment>
<organism evidence="15">
    <name type="scientific">viral metagenome</name>
    <dbReference type="NCBI Taxonomy" id="1070528"/>
    <lineage>
        <taxon>unclassified sequences</taxon>
        <taxon>metagenomes</taxon>
        <taxon>organismal metagenomes</taxon>
    </lineage>
</organism>
<accession>A0A6C0KJ97</accession>
<dbReference type="PANTHER" id="PTHR10169">
    <property type="entry name" value="DNA TOPOISOMERASE/GYRASE"/>
    <property type="match status" value="1"/>
</dbReference>
<dbReference type="GO" id="GO:0046872">
    <property type="term" value="F:metal ion binding"/>
    <property type="evidence" value="ECO:0007669"/>
    <property type="project" value="UniProtKB-KW"/>
</dbReference>
<dbReference type="InterPro" id="IPR018522">
    <property type="entry name" value="TopoIIA_CS"/>
</dbReference>
<dbReference type="InterPro" id="IPR013757">
    <property type="entry name" value="Topo_IIA_A_a_sf"/>
</dbReference>
<keyword evidence="9" id="KW-0460">Magnesium</keyword>
<dbReference type="Gene3D" id="3.40.50.670">
    <property type="match status" value="1"/>
</dbReference>
<dbReference type="FunFam" id="3.40.50.670:FF:000001">
    <property type="entry name" value="DNA topoisomerase 2"/>
    <property type="match status" value="1"/>
</dbReference>